<dbReference type="RefSeq" id="WP_271340493.1">
    <property type="nucleotide sequence ID" value="NZ_JAQKAB010000005.1"/>
</dbReference>
<comment type="caution">
    <text evidence="3">The sequence shown here is derived from an EMBL/GenBank/DDBJ whole genome shotgun (WGS) entry which is preliminary data.</text>
</comment>
<reference evidence="3 4" key="1">
    <citation type="submission" date="2023-01" db="EMBL/GenBank/DDBJ databases">
        <title>Bacillus changyiensis sp. nov., isolated from a coastal deposit.</title>
        <authorList>
            <person name="Xiao G."/>
            <person name="Lai Q."/>
            <person name="Hu Z."/>
            <person name="Shao Z."/>
        </authorList>
    </citation>
    <scope>NUCLEOTIDE SEQUENCE [LARGE SCALE GENOMIC DNA]</scope>
    <source>
        <strain evidence="3 4">CLL-7-23</strain>
    </source>
</reference>
<dbReference type="Proteomes" id="UP001211894">
    <property type="component" value="Unassembled WGS sequence"/>
</dbReference>
<proteinExistence type="predicted"/>
<feature type="signal peptide" evidence="2">
    <location>
        <begin position="1"/>
        <end position="23"/>
    </location>
</feature>
<dbReference type="InterPro" id="IPR015915">
    <property type="entry name" value="Kelch-typ_b-propeller"/>
</dbReference>
<organism evidence="3 4">
    <name type="scientific">Bacillus changyiensis</name>
    <dbReference type="NCBI Taxonomy" id="3004103"/>
    <lineage>
        <taxon>Bacteria</taxon>
        <taxon>Bacillati</taxon>
        <taxon>Bacillota</taxon>
        <taxon>Bacilli</taxon>
        <taxon>Bacillales</taxon>
        <taxon>Bacillaceae</taxon>
        <taxon>Bacillus</taxon>
    </lineage>
</organism>
<dbReference type="Gene3D" id="2.120.10.80">
    <property type="entry name" value="Kelch-type beta propeller"/>
    <property type="match status" value="2"/>
</dbReference>
<evidence type="ECO:0000256" key="1">
    <source>
        <dbReference type="SAM" id="MobiDB-lite"/>
    </source>
</evidence>
<dbReference type="PANTHER" id="PTHR45632">
    <property type="entry name" value="LD33804P"/>
    <property type="match status" value="1"/>
</dbReference>
<dbReference type="EMBL" id="JAQKAB010000005">
    <property type="protein sequence ID" value="MDA7026640.1"/>
    <property type="molecule type" value="Genomic_DNA"/>
</dbReference>
<dbReference type="SMART" id="SM00612">
    <property type="entry name" value="Kelch"/>
    <property type="match status" value="5"/>
</dbReference>
<dbReference type="Pfam" id="PF01344">
    <property type="entry name" value="Kelch_1"/>
    <property type="match status" value="1"/>
</dbReference>
<dbReference type="Pfam" id="PF24681">
    <property type="entry name" value="Kelch_KLHDC2_KLHL20_DRC7"/>
    <property type="match status" value="1"/>
</dbReference>
<keyword evidence="2" id="KW-0732">Signal</keyword>
<protein>
    <submittedName>
        <fullName evidence="3">DUF1668 domain-containing protein</fullName>
    </submittedName>
</protein>
<evidence type="ECO:0000256" key="2">
    <source>
        <dbReference type="SAM" id="SignalP"/>
    </source>
</evidence>
<dbReference type="SUPFAM" id="SSF117281">
    <property type="entry name" value="Kelch motif"/>
    <property type="match status" value="1"/>
</dbReference>
<name>A0ABT4X2Z0_9BACI</name>
<feature type="compositionally biased region" description="Basic and acidic residues" evidence="1">
    <location>
        <begin position="328"/>
        <end position="340"/>
    </location>
</feature>
<gene>
    <name evidence="3" type="ORF">PJ311_08455</name>
</gene>
<keyword evidence="4" id="KW-1185">Reference proteome</keyword>
<feature type="chain" id="PRO_5046468724" evidence="2">
    <location>
        <begin position="24"/>
        <end position="424"/>
    </location>
</feature>
<accession>A0ABT4X2Z0</accession>
<dbReference type="PANTHER" id="PTHR45632:SF27">
    <property type="entry name" value="KELCH-LIKE PROTEIN 9"/>
    <property type="match status" value="1"/>
</dbReference>
<evidence type="ECO:0000313" key="3">
    <source>
        <dbReference type="EMBL" id="MDA7026640.1"/>
    </source>
</evidence>
<sequence length="424" mass="46894">MKKTYIIAFIFLLFAGIPSLVPAKAEENNNTYKWVEKASLPEALFGTSTTVVDGKIYMIGGGKDDKVYNHTYVYDPKSDAWSQKSNMPTARKGAASAVVDGKIYIIGGHGGKGVGPSNKVEVYNPKNDTWETAPNLPQRQYAASAAVVGNNIYVIGGHAFETPSYLNNKNYCYDTNTKTWSEKKPAPINLEYLTTSVVDGKIYALGGFGSKTSVGNKTIYEYNPSSDTWDKKKDLLKSYMGSSSTTIDGKIFIIGGSYSSSNVYDTVQVYDPAKDTVEEFNKIQYARTFSAAVSIDKNIYVIGGTKVGGAWESNSGALNYVEMLSLESKTDTPPKSEKPTDQSQTDNKRAKLIVTMITGLEKEYDLPMKEVNEFINWYDQKDTGSGSSKHAINIYDKKGPYTSRKDYVIFKNILMFQVNEYNAD</sequence>
<evidence type="ECO:0000313" key="4">
    <source>
        <dbReference type="Proteomes" id="UP001211894"/>
    </source>
</evidence>
<dbReference type="InterPro" id="IPR006652">
    <property type="entry name" value="Kelch_1"/>
</dbReference>
<feature type="region of interest" description="Disordered" evidence="1">
    <location>
        <begin position="328"/>
        <end position="347"/>
    </location>
</feature>